<keyword evidence="1" id="KW-0175">Coiled coil</keyword>
<dbReference type="EMBL" id="CP049075">
    <property type="protein sequence ID" value="QLI06131.1"/>
    <property type="molecule type" value="Genomic_DNA"/>
</dbReference>
<organism evidence="2 3">
    <name type="scientific">Candidatus Campylobacter infans</name>
    <dbReference type="NCBI Taxonomy" id="2561898"/>
    <lineage>
        <taxon>Bacteria</taxon>
        <taxon>Pseudomonadati</taxon>
        <taxon>Campylobacterota</taxon>
        <taxon>Epsilonproteobacteria</taxon>
        <taxon>Campylobacterales</taxon>
        <taxon>Campylobacteraceae</taxon>
        <taxon>Campylobacter</taxon>
    </lineage>
</organism>
<evidence type="ECO:0000313" key="3">
    <source>
        <dbReference type="Proteomes" id="UP000509414"/>
    </source>
</evidence>
<gene>
    <name evidence="2" type="ORF">CINF_1658</name>
</gene>
<dbReference type="KEGG" id="cinf:CINF_1658"/>
<dbReference type="Proteomes" id="UP000509414">
    <property type="component" value="Chromosome"/>
</dbReference>
<dbReference type="RefSeq" id="WP_179975209.1">
    <property type="nucleotide sequence ID" value="NZ_CP049075.1"/>
</dbReference>
<protein>
    <submittedName>
        <fullName evidence="2">Uncharacterized protein</fullName>
    </submittedName>
</protein>
<evidence type="ECO:0000256" key="1">
    <source>
        <dbReference type="SAM" id="Coils"/>
    </source>
</evidence>
<keyword evidence="3" id="KW-1185">Reference proteome</keyword>
<feature type="coiled-coil region" evidence="1">
    <location>
        <begin position="7"/>
        <end position="61"/>
    </location>
</feature>
<sequence length="70" mass="7992">MKYDELKNQITAEIANKKANNKLLEKIAIQLKKTEKAEACYLREKEKLEKLVAEKEALQNGTTATQGKQE</sequence>
<accession>A0A7H9CKE8</accession>
<dbReference type="AlphaFoldDB" id="A0A7H9CKE8"/>
<name>A0A7H9CKE8_9BACT</name>
<proteinExistence type="predicted"/>
<evidence type="ECO:0000313" key="2">
    <source>
        <dbReference type="EMBL" id="QLI06131.1"/>
    </source>
</evidence>
<reference evidence="2 3" key="1">
    <citation type="submission" date="2020-02" db="EMBL/GenBank/DDBJ databases">
        <title>Complete genome sequence of the novel Campylobacter species Candidatus Campylobacter infans.</title>
        <authorList>
            <person name="Duim B."/>
            <person name="Zomer A."/>
            <person name="van der Graaf L."/>
            <person name="Wagenaar J."/>
        </authorList>
    </citation>
    <scope>NUCLEOTIDE SEQUENCE [LARGE SCALE GENOMIC DNA]</scope>
    <source>
        <strain evidence="2 3">19S00001</strain>
    </source>
</reference>